<dbReference type="RefSeq" id="WP_152764689.1">
    <property type="nucleotide sequence ID" value="NZ_WHLY01000002.1"/>
</dbReference>
<sequence length="85" mass="9297">MSRKTTDGGQAEEKRAEAQVKFTGVFNGDSLSFEVPEGLEGTLSVKINEQPWGKSPLQSPLTVVRGQPLPATHRISFKVQSTKQQ</sequence>
<keyword evidence="2" id="KW-1185">Reference proteome</keyword>
<evidence type="ECO:0000313" key="1">
    <source>
        <dbReference type="EMBL" id="MPR36619.1"/>
    </source>
</evidence>
<protein>
    <submittedName>
        <fullName evidence="1">Uncharacterized protein</fullName>
    </submittedName>
</protein>
<dbReference type="AlphaFoldDB" id="A0A7C9BV51"/>
<comment type="caution">
    <text evidence="1">The sequence shown here is derived from an EMBL/GenBank/DDBJ whole genome shotgun (WGS) entry which is preliminary data.</text>
</comment>
<gene>
    <name evidence="1" type="ORF">GBK04_25565</name>
</gene>
<accession>A0A7C9BV51</accession>
<proteinExistence type="predicted"/>
<name>A0A7C9BV51_9BACT</name>
<organism evidence="1 2">
    <name type="scientific">Salmonirosea aquatica</name>
    <dbReference type="NCBI Taxonomy" id="2654236"/>
    <lineage>
        <taxon>Bacteria</taxon>
        <taxon>Pseudomonadati</taxon>
        <taxon>Bacteroidota</taxon>
        <taxon>Cytophagia</taxon>
        <taxon>Cytophagales</taxon>
        <taxon>Spirosomataceae</taxon>
        <taxon>Salmonirosea</taxon>
    </lineage>
</organism>
<dbReference type="Proteomes" id="UP000479293">
    <property type="component" value="Unassembled WGS sequence"/>
</dbReference>
<dbReference type="EMBL" id="WHLY01000002">
    <property type="protein sequence ID" value="MPR36619.1"/>
    <property type="molecule type" value="Genomic_DNA"/>
</dbReference>
<evidence type="ECO:0000313" key="2">
    <source>
        <dbReference type="Proteomes" id="UP000479293"/>
    </source>
</evidence>
<reference evidence="1 2" key="1">
    <citation type="submission" date="2019-10" db="EMBL/GenBank/DDBJ databases">
        <title>Draft Genome Sequence of Cytophagaceae sp. SJW1-29.</title>
        <authorList>
            <person name="Choi A."/>
        </authorList>
    </citation>
    <scope>NUCLEOTIDE SEQUENCE [LARGE SCALE GENOMIC DNA]</scope>
    <source>
        <strain evidence="1 2">SJW1-29</strain>
    </source>
</reference>